<dbReference type="InterPro" id="IPR058055">
    <property type="entry name" value="PA-PLA1"/>
</dbReference>
<dbReference type="Pfam" id="PF02862">
    <property type="entry name" value="DDHD"/>
    <property type="match status" value="2"/>
</dbReference>
<dbReference type="GO" id="GO:0046872">
    <property type="term" value="F:metal ion binding"/>
    <property type="evidence" value="ECO:0007669"/>
    <property type="project" value="InterPro"/>
</dbReference>
<dbReference type="GeneID" id="18254330"/>
<evidence type="ECO:0000313" key="3">
    <source>
        <dbReference type="EMBL" id="EGS23597.1"/>
    </source>
</evidence>
<feature type="region of interest" description="Disordered" evidence="1">
    <location>
        <begin position="137"/>
        <end position="166"/>
    </location>
</feature>
<evidence type="ECO:0000313" key="4">
    <source>
        <dbReference type="Proteomes" id="UP000008066"/>
    </source>
</evidence>
<dbReference type="PROSITE" id="PS51043">
    <property type="entry name" value="DDHD"/>
    <property type="match status" value="1"/>
</dbReference>
<accession>G0RZG9</accession>
<name>G0RZG9_CHATD</name>
<dbReference type="OrthoDB" id="69269at2759"/>
<keyword evidence="4" id="KW-1185">Reference proteome</keyword>
<dbReference type="Proteomes" id="UP000008066">
    <property type="component" value="Unassembled WGS sequence"/>
</dbReference>
<dbReference type="SMART" id="SM01127">
    <property type="entry name" value="DDHD"/>
    <property type="match status" value="1"/>
</dbReference>
<feature type="region of interest" description="Disordered" evidence="1">
    <location>
        <begin position="51"/>
        <end position="79"/>
    </location>
</feature>
<dbReference type="InterPro" id="IPR004177">
    <property type="entry name" value="DDHD_dom"/>
</dbReference>
<feature type="compositionally biased region" description="Low complexity" evidence="1">
    <location>
        <begin position="931"/>
        <end position="945"/>
    </location>
</feature>
<dbReference type="InterPro" id="IPR029058">
    <property type="entry name" value="AB_hydrolase_fold"/>
</dbReference>
<evidence type="ECO:0000256" key="1">
    <source>
        <dbReference type="SAM" id="MobiDB-lite"/>
    </source>
</evidence>
<organism evidence="4">
    <name type="scientific">Chaetomium thermophilum (strain DSM 1495 / CBS 144.50 / IMI 039719)</name>
    <name type="common">Thermochaetoides thermophila</name>
    <dbReference type="NCBI Taxonomy" id="759272"/>
    <lineage>
        <taxon>Eukaryota</taxon>
        <taxon>Fungi</taxon>
        <taxon>Dikarya</taxon>
        <taxon>Ascomycota</taxon>
        <taxon>Pezizomycotina</taxon>
        <taxon>Sordariomycetes</taxon>
        <taxon>Sordariomycetidae</taxon>
        <taxon>Sordariales</taxon>
        <taxon>Chaetomiaceae</taxon>
        <taxon>Thermochaetoides</taxon>
    </lineage>
</organism>
<feature type="region of interest" description="Disordered" evidence="1">
    <location>
        <begin position="307"/>
        <end position="358"/>
    </location>
</feature>
<protein>
    <recommendedName>
        <fullName evidence="2">DDHD domain-containing protein</fullName>
    </recommendedName>
</protein>
<dbReference type="HOGENOM" id="CLU_002680_0_1_1"/>
<dbReference type="SUPFAM" id="SSF53474">
    <property type="entry name" value="alpha/beta-Hydrolases"/>
    <property type="match status" value="1"/>
</dbReference>
<feature type="compositionally biased region" description="Polar residues" evidence="1">
    <location>
        <begin position="317"/>
        <end position="326"/>
    </location>
</feature>
<dbReference type="GO" id="GO:0005737">
    <property type="term" value="C:cytoplasm"/>
    <property type="evidence" value="ECO:0007669"/>
    <property type="project" value="TreeGrafter"/>
</dbReference>
<feature type="compositionally biased region" description="Low complexity" evidence="1">
    <location>
        <begin position="150"/>
        <end position="166"/>
    </location>
</feature>
<dbReference type="RefSeq" id="XP_006690839.1">
    <property type="nucleotide sequence ID" value="XM_006690776.1"/>
</dbReference>
<dbReference type="GO" id="GO:0004620">
    <property type="term" value="F:phospholipase activity"/>
    <property type="evidence" value="ECO:0007669"/>
    <property type="project" value="TreeGrafter"/>
</dbReference>
<dbReference type="STRING" id="759272.G0RZG9"/>
<feature type="region of interest" description="Disordered" evidence="1">
    <location>
        <begin position="925"/>
        <end position="948"/>
    </location>
</feature>
<dbReference type="KEGG" id="cthr:CTHT_0002920"/>
<feature type="domain" description="DDHD" evidence="2">
    <location>
        <begin position="808"/>
        <end position="1021"/>
    </location>
</feature>
<dbReference type="PANTHER" id="PTHR23509:SF6">
    <property type="entry name" value="PHOSPHOLIPASE C1020.13C-RELATED"/>
    <property type="match status" value="1"/>
</dbReference>
<dbReference type="PANTHER" id="PTHR23509">
    <property type="entry name" value="PA-PL1 PHOSPHOLIPASE FAMILY"/>
    <property type="match status" value="1"/>
</dbReference>
<dbReference type="EMBL" id="GL988032">
    <property type="protein sequence ID" value="EGS23597.1"/>
    <property type="molecule type" value="Genomic_DNA"/>
</dbReference>
<sequence>MVSPLPLSHTFDTTCGLVPTLTPEPPDKHLAGIPPIRAQFFYSSSIPIDDPLSPATSTSSGTNDAHHTGSRQHPLRPFSPADNAALERAWISLGIDKCRRDHEQAVRAGRGRGTSPERWERDVAERVGEIVKAAAKKHWEKHGKEPSSSTEGTGAQNNGTATTGTGGLTAMLAETVVDIEDNSVQVCCTELMGDVEAELRKEFCPIARRKKKELDLDRVVEAVMGLMGRWKTGDSCATTDGAVATVAAGNTSAAGLSIGASSAPVMQVATSLGSISRISVGPENGNALGSSLPVGSLSVSHRDDGITGKPFVRVEPTSRSNRSSMIGTPDERGIKGSLRGRPRGSSHSSTKPSVTGKLEGTVEIPVGISRLHMVSLPQLQMKPIYWSPVNDVATVLRATWFYRDTMVPVEPIIANQLEAGYRELRPWTETWSDELRSAIDVGALGEEKVSHRLWPEIPEKRSKPKDNIPPQPSISADPICAARCSWGEAAAEGTLKPVHTEDETGPLPPESIPYANYHVIYKDATTAFLLKPSQKPSAYYGRRPVSKILKGITVGIPVVRGFDRDVWEKVHNKRASYARAAQEFSLASRAAEARQTAEQNGCCPACQLEKDRGRVTDLVLVIHGIGQKFAERVESFHFTHAVSALRRAVNIELQSPVVKAVLRPEHRGIMVLPVNWRHLLSFEDGGPTAEGDHANPEGTYPPEGFALKDIEPPTIPAVRGMISDIMFDIPFYMSHHKPKMIAAMVGEANRVYRLWCRNNPGFAEHGRVHLIAHSLGSVMAIEVLSRQPTRVTCLDLKNASPVPDTRYFEFDTTNLFLLGSPAAFFLLLERGARLLPRRGRMKPGAEAAATVAKEIVGDVGQFGCLAVDNVYNILAKEDPIAYLLNGTIDPYYAASLKTAYVPSTSTSFFERVGDVMVRSITGTTPRHQYAQGPGQQQPQSPPSSSKLNHLPSQLELEIHDFTREEIAEKKAFLLNDNGQIDYYLRSGGGPLEIQYLNMLSAHTSYWTNQDLVRFLCIEIGRRPGKENTLVGMRAVKAKGGFVGALS</sequence>
<dbReference type="eggNOG" id="KOG2308">
    <property type="taxonomic scope" value="Eukaryota"/>
</dbReference>
<evidence type="ECO:0000259" key="2">
    <source>
        <dbReference type="PROSITE" id="PS51043"/>
    </source>
</evidence>
<dbReference type="AlphaFoldDB" id="G0RZG9"/>
<proteinExistence type="predicted"/>
<gene>
    <name evidence="3" type="ORF">CTHT_0002920</name>
</gene>
<reference evidence="3 4" key="1">
    <citation type="journal article" date="2011" name="Cell">
        <title>Insight into structure and assembly of the nuclear pore complex by utilizing the genome of a eukaryotic thermophile.</title>
        <authorList>
            <person name="Amlacher S."/>
            <person name="Sarges P."/>
            <person name="Flemming D."/>
            <person name="van Noort V."/>
            <person name="Kunze R."/>
            <person name="Devos D.P."/>
            <person name="Arumugam M."/>
            <person name="Bork P."/>
            <person name="Hurt E."/>
        </authorList>
    </citation>
    <scope>NUCLEOTIDE SEQUENCE [LARGE SCALE GENOMIC DNA]</scope>
    <source>
        <strain evidence="4">DSM 1495 / CBS 144.50 / IMI 039719</strain>
    </source>
</reference>
<dbReference type="OMA" id="HSSYWIL"/>